<keyword evidence="1" id="KW-0732">Signal</keyword>
<feature type="signal peptide" evidence="1">
    <location>
        <begin position="1"/>
        <end position="32"/>
    </location>
</feature>
<dbReference type="Proteomes" id="UP001487740">
    <property type="component" value="Unassembled WGS sequence"/>
</dbReference>
<comment type="caution">
    <text evidence="2">The sequence shown here is derived from an EMBL/GenBank/DDBJ whole genome shotgun (WGS) entry which is preliminary data.</text>
</comment>
<evidence type="ECO:0000256" key="1">
    <source>
        <dbReference type="SAM" id="SignalP"/>
    </source>
</evidence>
<protein>
    <submittedName>
        <fullName evidence="2">Uncharacterized protein</fullName>
    </submittedName>
</protein>
<feature type="chain" id="PRO_5043418519" evidence="1">
    <location>
        <begin position="33"/>
        <end position="150"/>
    </location>
</feature>
<evidence type="ECO:0000313" key="2">
    <source>
        <dbReference type="EMBL" id="KAK8387709.1"/>
    </source>
</evidence>
<sequence length="150" mass="16760">MVGNERGMWWWWWWRWWCVVVVLSAVLGRSQAYSSTYSASGFSKNVTNLLDSLLANYDRRIRPGHGGKYPSCTPSAARRLHPQTASLVPTTLRGARRHGATRAAAWCCPVLVMAAVVRVQEQQAPAASHCLTSLALNCNAKNFITARRLF</sequence>
<proteinExistence type="predicted"/>
<accession>A0AAW0TJ32</accession>
<organism evidence="2 3">
    <name type="scientific">Scylla paramamosain</name>
    <name type="common">Mud crab</name>
    <dbReference type="NCBI Taxonomy" id="85552"/>
    <lineage>
        <taxon>Eukaryota</taxon>
        <taxon>Metazoa</taxon>
        <taxon>Ecdysozoa</taxon>
        <taxon>Arthropoda</taxon>
        <taxon>Crustacea</taxon>
        <taxon>Multicrustacea</taxon>
        <taxon>Malacostraca</taxon>
        <taxon>Eumalacostraca</taxon>
        <taxon>Eucarida</taxon>
        <taxon>Decapoda</taxon>
        <taxon>Pleocyemata</taxon>
        <taxon>Brachyura</taxon>
        <taxon>Eubrachyura</taxon>
        <taxon>Portunoidea</taxon>
        <taxon>Portunidae</taxon>
        <taxon>Portuninae</taxon>
        <taxon>Scylla</taxon>
    </lineage>
</organism>
<keyword evidence="3" id="KW-1185">Reference proteome</keyword>
<evidence type="ECO:0000313" key="3">
    <source>
        <dbReference type="Proteomes" id="UP001487740"/>
    </source>
</evidence>
<gene>
    <name evidence="2" type="ORF">O3P69_018304</name>
</gene>
<dbReference type="EMBL" id="JARAKH010000030">
    <property type="protein sequence ID" value="KAK8387709.1"/>
    <property type="molecule type" value="Genomic_DNA"/>
</dbReference>
<name>A0AAW0TJ32_SCYPA</name>
<dbReference type="AlphaFoldDB" id="A0AAW0TJ32"/>
<reference evidence="2 3" key="1">
    <citation type="submission" date="2023-03" db="EMBL/GenBank/DDBJ databases">
        <title>High-quality genome of Scylla paramamosain provides insights in environmental adaptation.</title>
        <authorList>
            <person name="Zhang L."/>
        </authorList>
    </citation>
    <scope>NUCLEOTIDE SEQUENCE [LARGE SCALE GENOMIC DNA]</scope>
    <source>
        <strain evidence="2">LZ_2023a</strain>
        <tissue evidence="2">Muscle</tissue>
    </source>
</reference>